<feature type="transmembrane region" description="Helical" evidence="6">
    <location>
        <begin position="335"/>
        <end position="354"/>
    </location>
</feature>
<dbReference type="AlphaFoldDB" id="A0A0G0WXG9"/>
<comment type="subcellular location">
    <subcellularLocation>
        <location evidence="1">Cell membrane</location>
        <topology evidence="1">Multi-pass membrane protein</topology>
    </subcellularLocation>
</comment>
<evidence type="ECO:0000256" key="5">
    <source>
        <dbReference type="ARBA" id="ARBA00023136"/>
    </source>
</evidence>
<keyword evidence="4 6" id="KW-1133">Transmembrane helix</keyword>
<keyword evidence="5 6" id="KW-0472">Membrane</keyword>
<sequence length="487" mass="54587">MRDLAKWQVISFASRGTAMALGIIQSFFIVRLLTVPEWGLVQLAVSLGGALGIYQHLGLASASTREVSAAKDNKEIFKIFITSVVIRYIVTIPIAIGLFFYSDKLSGDIYSSPEISFPLKLYAVVLLFQGFQSILNSVIAGTKRFKHLFLYQALIALVSVALYIPLVYRYRVNGYFFALLGFNIVATIVLSYLAFKPMRGELELPDKNDFKRLFRELFSISIGIYLVKIIYTNWEKLGPNLLGLSVDAEIVGYFGFALLYSKKLMNVSDAVTDVNLPVFSDKYVHDREGFKGIFSQNFNKLFAFIVIAGSSAVFWAPEIVRLAVGGSKYDPSMPLILPLVFAFVFYSFVNIIKSSVIIPAKLVKEMVASFIVLLAGTALFYFAARMYLGSVEAMAYGLVVGALLSFALLISVSQIRLKFKFITHDHILLLVEGLAIAYIGFIENIWIKLPLYIVLVGVYIAGTYIARFYNKEDFQFVLRKLSVLKRF</sequence>
<evidence type="ECO:0000256" key="4">
    <source>
        <dbReference type="ARBA" id="ARBA00022989"/>
    </source>
</evidence>
<protein>
    <submittedName>
        <fullName evidence="7">Polysaccharide biosynthesis protein</fullName>
    </submittedName>
</protein>
<proteinExistence type="predicted"/>
<evidence type="ECO:0000256" key="3">
    <source>
        <dbReference type="ARBA" id="ARBA00022692"/>
    </source>
</evidence>
<dbReference type="EMBL" id="LCBS01000002">
    <property type="protein sequence ID" value="KKS17445.1"/>
    <property type="molecule type" value="Genomic_DNA"/>
</dbReference>
<evidence type="ECO:0000256" key="1">
    <source>
        <dbReference type="ARBA" id="ARBA00004651"/>
    </source>
</evidence>
<keyword evidence="2" id="KW-1003">Cell membrane</keyword>
<feature type="transmembrane region" description="Helical" evidence="6">
    <location>
        <begin position="394"/>
        <end position="415"/>
    </location>
</feature>
<feature type="transmembrane region" description="Helical" evidence="6">
    <location>
        <begin position="174"/>
        <end position="195"/>
    </location>
</feature>
<feature type="transmembrane region" description="Helical" evidence="6">
    <location>
        <begin position="427"/>
        <end position="446"/>
    </location>
</feature>
<gene>
    <name evidence="7" type="ORF">UU72_C0002G0028</name>
</gene>
<feature type="transmembrane region" description="Helical" evidence="6">
    <location>
        <begin position="148"/>
        <end position="168"/>
    </location>
</feature>
<dbReference type="PANTHER" id="PTHR30250:SF26">
    <property type="entry name" value="PSMA PROTEIN"/>
    <property type="match status" value="1"/>
</dbReference>
<reference evidence="7 8" key="1">
    <citation type="journal article" date="2015" name="Nature">
        <title>rRNA introns, odd ribosomes, and small enigmatic genomes across a large radiation of phyla.</title>
        <authorList>
            <person name="Brown C.T."/>
            <person name="Hug L.A."/>
            <person name="Thomas B.C."/>
            <person name="Sharon I."/>
            <person name="Castelle C.J."/>
            <person name="Singh A."/>
            <person name="Wilkins M.J."/>
            <person name="Williams K.H."/>
            <person name="Banfield J.F."/>
        </authorList>
    </citation>
    <scope>NUCLEOTIDE SEQUENCE [LARGE SCALE GENOMIC DNA]</scope>
</reference>
<dbReference type="Pfam" id="PF13440">
    <property type="entry name" value="Polysacc_synt_3"/>
    <property type="match status" value="1"/>
</dbReference>
<keyword evidence="3 6" id="KW-0812">Transmembrane</keyword>
<dbReference type="Proteomes" id="UP000034163">
    <property type="component" value="Unassembled WGS sequence"/>
</dbReference>
<feature type="transmembrane region" description="Helical" evidence="6">
    <location>
        <begin position="366"/>
        <end position="388"/>
    </location>
</feature>
<name>A0A0G0WXG9_UNCKA</name>
<feature type="transmembrane region" description="Helical" evidence="6">
    <location>
        <begin position="301"/>
        <end position="323"/>
    </location>
</feature>
<dbReference type="InterPro" id="IPR050833">
    <property type="entry name" value="Poly_Biosynth_Transport"/>
</dbReference>
<comment type="caution">
    <text evidence="7">The sequence shown here is derived from an EMBL/GenBank/DDBJ whole genome shotgun (WGS) entry which is preliminary data.</text>
</comment>
<organism evidence="7 8">
    <name type="scientific">candidate division WWE3 bacterium GW2011_GWB1_41_6</name>
    <dbReference type="NCBI Taxonomy" id="1619112"/>
    <lineage>
        <taxon>Bacteria</taxon>
        <taxon>Katanobacteria</taxon>
    </lineage>
</organism>
<evidence type="ECO:0000313" key="8">
    <source>
        <dbReference type="Proteomes" id="UP000034163"/>
    </source>
</evidence>
<accession>A0A0G0WXG9</accession>
<feature type="transmembrane region" description="Helical" evidence="6">
    <location>
        <begin position="452"/>
        <end position="470"/>
    </location>
</feature>
<feature type="transmembrane region" description="Helical" evidence="6">
    <location>
        <begin position="240"/>
        <end position="260"/>
    </location>
</feature>
<evidence type="ECO:0000256" key="2">
    <source>
        <dbReference type="ARBA" id="ARBA00022475"/>
    </source>
</evidence>
<feature type="transmembrane region" description="Helical" evidence="6">
    <location>
        <begin position="12"/>
        <end position="33"/>
    </location>
</feature>
<feature type="transmembrane region" description="Helical" evidence="6">
    <location>
        <begin position="121"/>
        <end position="141"/>
    </location>
</feature>
<feature type="transmembrane region" description="Helical" evidence="6">
    <location>
        <begin position="39"/>
        <end position="59"/>
    </location>
</feature>
<evidence type="ECO:0000313" key="7">
    <source>
        <dbReference type="EMBL" id="KKS17445.1"/>
    </source>
</evidence>
<feature type="transmembrane region" description="Helical" evidence="6">
    <location>
        <begin position="79"/>
        <end position="101"/>
    </location>
</feature>
<evidence type="ECO:0000256" key="6">
    <source>
        <dbReference type="SAM" id="Phobius"/>
    </source>
</evidence>
<dbReference type="GO" id="GO:0005886">
    <property type="term" value="C:plasma membrane"/>
    <property type="evidence" value="ECO:0007669"/>
    <property type="project" value="UniProtKB-SubCell"/>
</dbReference>
<feature type="transmembrane region" description="Helical" evidence="6">
    <location>
        <begin position="216"/>
        <end position="234"/>
    </location>
</feature>
<dbReference type="PANTHER" id="PTHR30250">
    <property type="entry name" value="PST FAMILY PREDICTED COLANIC ACID TRANSPORTER"/>
    <property type="match status" value="1"/>
</dbReference>